<keyword evidence="5" id="KW-0347">Helicase</keyword>
<sequence length="1163" mass="126084">MFVTDETIVYSASDLAAAARCEYALLRDFDARLGRGPVVTTTEDELFARTSALGAEHERRHLDQLRDKFGDAVAVIGRPAYTCAGFAAAAEATQRAIANRAPAVYQATMFDGRFVGFADFLVRDGEHYRVVDTKLARSPKVTALLQLAAYADALAGSGVPVAAEAELRLGDGTVVSYRVCDLIPVYRSQRALLQRLLDQHYAAGTAVRWEDDGVRACFRCPQCTEQLRATDDLLLIAGMRVSQRDKLLDVGITTIAELADHSGPVPDLSSSALSMLAAQAKLQVRQRDTSTAQFEIVDPQPLALLPEPDPGDLFFDFEGDPLWTVDGQEWGLEYLFGILEAGPAGTFRPLWAHNRVDERQALTEFLAMVAKRRKRRPQMHIYHYAPYEKTALLRLAGRYGVGEDEVDDLLRSGTLVDLYPLVRKSIRVGAESFSLKALEPLYMGAQLRAGDVTTAADSITCYGRYCELRAAGSLDEAATVLKEIEDYNHYDCRSTRELRNWLLLRAYEAGVVPVGAQPVPEGNTIQNGDDATLSALSSFTGDAAVGDRTPEQTAVALVAAARGYHRREDKPFWWGHFDRLNFPVDEWADNTDVFVADDASVIVDWHTPPRARKPQRRVRLRGGLARGDLSSAVFALYEPPAPPAMAVHPDRRAAGRAEVIEADDLTVPTEVVIVERVGNDGNMFHQLPFALTPGPPIATTALRDSIEATASALAASLPQLPRTALVDILLRRAPQTRSGAPLPRGTDTVADITAAVLDLDSSYLAVHGPPGTGKTHTAAHVITRLVSNHAWRIGVVAQSHAAVENLLDGVIAAGLDPRRVAKKRHDRSAPRWQEIDANDYPAFIADPDGCVIGGTAWDFANRSRVPPGSLHLLVIDEAGQFCLANTIAVAPAAANLMLLGDPQQLPQVSQGTHPEPVDISALDWLVDGQRTLPDERGYFLDRSYRMHPAVCAAVSTLSYEGRLHAHAEYTAARRLDQYQPGVHVLAVHHQGNSTESPEEADAVTAEIQRLLGTPWTDEHGTRPLDVSDVLVLAPYNAQVALVRQRLMSAGLGGVRVGTVDKFQGGQAPVVFISMTASSVDVVPRGISFLFNRNRLNVAVSRAQYAAVIVRSETLTEYLPATPGGLIDLGAFLTLAAFDVAGGPESSDDRKCGEAGRSGSSPST</sequence>
<evidence type="ECO:0000259" key="10">
    <source>
        <dbReference type="SMART" id="SM00382"/>
    </source>
</evidence>
<dbReference type="EMBL" id="LDPR01000004">
    <property type="protein sequence ID" value="KLO37713.1"/>
    <property type="molecule type" value="Genomic_DNA"/>
</dbReference>
<dbReference type="AlphaFoldDB" id="A0A0I9TQI3"/>
<dbReference type="STRING" id="1202450.B586_07830"/>
<gene>
    <name evidence="11" type="ORF">ABH38_07030</name>
</gene>
<protein>
    <submittedName>
        <fullName evidence="11">Nuclease</fullName>
    </submittedName>
</protein>
<keyword evidence="8" id="KW-0234">DNA repair</keyword>
<keyword evidence="3" id="KW-0227">DNA damage</keyword>
<dbReference type="Proteomes" id="UP000036334">
    <property type="component" value="Unassembled WGS sequence"/>
</dbReference>
<keyword evidence="12" id="KW-1185">Reference proteome</keyword>
<dbReference type="Gene3D" id="3.40.50.300">
    <property type="entry name" value="P-loop containing nucleotide triphosphate hydrolases"/>
    <property type="match status" value="2"/>
</dbReference>
<feature type="domain" description="AAA+ ATPase" evidence="10">
    <location>
        <begin position="760"/>
        <end position="1013"/>
    </location>
</feature>
<evidence type="ECO:0000256" key="7">
    <source>
        <dbReference type="ARBA" id="ARBA00022840"/>
    </source>
</evidence>
<dbReference type="Pfam" id="PF13482">
    <property type="entry name" value="RNase_H_2"/>
    <property type="match status" value="1"/>
</dbReference>
<evidence type="ECO:0000256" key="6">
    <source>
        <dbReference type="ARBA" id="ARBA00022839"/>
    </source>
</evidence>
<comment type="caution">
    <text evidence="11">The sequence shown here is derived from an EMBL/GenBank/DDBJ whole genome shotgun (WGS) entry which is preliminary data.</text>
</comment>
<dbReference type="NCBIfam" id="TIGR03491">
    <property type="entry name" value="TM0106 family RecB-like putative nuclease"/>
    <property type="match status" value="1"/>
</dbReference>
<evidence type="ECO:0000256" key="1">
    <source>
        <dbReference type="ARBA" id="ARBA00022722"/>
    </source>
</evidence>
<dbReference type="InterPro" id="IPR041679">
    <property type="entry name" value="DNA2/NAM7-like_C"/>
</dbReference>
<dbReference type="GO" id="GO:0043139">
    <property type="term" value="F:5'-3' DNA helicase activity"/>
    <property type="evidence" value="ECO:0007669"/>
    <property type="project" value="TreeGrafter"/>
</dbReference>
<dbReference type="Pfam" id="PF13087">
    <property type="entry name" value="AAA_12"/>
    <property type="match status" value="1"/>
</dbReference>
<accession>A0A0I9TQI3</accession>
<dbReference type="PANTHER" id="PTHR43788">
    <property type="entry name" value="DNA2/NAM7 HELICASE FAMILY MEMBER"/>
    <property type="match status" value="1"/>
</dbReference>
<proteinExistence type="predicted"/>
<dbReference type="SUPFAM" id="SSF52540">
    <property type="entry name" value="P-loop containing nucleoside triphosphate hydrolases"/>
    <property type="match status" value="1"/>
</dbReference>
<dbReference type="Pfam" id="PF13604">
    <property type="entry name" value="AAA_30"/>
    <property type="match status" value="1"/>
</dbReference>
<keyword evidence="4" id="KW-0378">Hydrolase</keyword>
<evidence type="ECO:0000313" key="11">
    <source>
        <dbReference type="EMBL" id="KLO37713.1"/>
    </source>
</evidence>
<keyword evidence="1" id="KW-0540">Nuclease</keyword>
<dbReference type="OrthoDB" id="9757917at2"/>
<dbReference type="CDD" id="cd17934">
    <property type="entry name" value="DEXXQc_Upf1-like"/>
    <property type="match status" value="1"/>
</dbReference>
<evidence type="ECO:0000256" key="8">
    <source>
        <dbReference type="ARBA" id="ARBA00023204"/>
    </source>
</evidence>
<dbReference type="PATRIC" id="fig|29311.18.peg.4362"/>
<organism evidence="11 12">
    <name type="scientific">Mycobacterium haemophilum</name>
    <dbReference type="NCBI Taxonomy" id="29311"/>
    <lineage>
        <taxon>Bacteria</taxon>
        <taxon>Bacillati</taxon>
        <taxon>Actinomycetota</taxon>
        <taxon>Actinomycetes</taxon>
        <taxon>Mycobacteriales</taxon>
        <taxon>Mycobacteriaceae</taxon>
        <taxon>Mycobacterium</taxon>
    </lineage>
</organism>
<evidence type="ECO:0000313" key="12">
    <source>
        <dbReference type="Proteomes" id="UP000036334"/>
    </source>
</evidence>
<keyword evidence="2" id="KW-0547">Nucleotide-binding</keyword>
<dbReference type="InterPro" id="IPR019993">
    <property type="entry name" value="RecB_nuclease_TM0106_put"/>
</dbReference>
<dbReference type="PANTHER" id="PTHR43788:SF8">
    <property type="entry name" value="DNA-BINDING PROTEIN SMUBP-2"/>
    <property type="match status" value="1"/>
</dbReference>
<dbReference type="InterPro" id="IPR038726">
    <property type="entry name" value="PDDEXK_AddAB-type"/>
</dbReference>
<dbReference type="GO" id="GO:0006281">
    <property type="term" value="P:DNA repair"/>
    <property type="evidence" value="ECO:0007669"/>
    <property type="project" value="UniProtKB-KW"/>
</dbReference>
<evidence type="ECO:0000256" key="5">
    <source>
        <dbReference type="ARBA" id="ARBA00022806"/>
    </source>
</evidence>
<keyword evidence="7" id="KW-0067">ATP-binding</keyword>
<evidence type="ECO:0000256" key="3">
    <source>
        <dbReference type="ARBA" id="ARBA00022763"/>
    </source>
</evidence>
<dbReference type="RefSeq" id="WP_047314920.1">
    <property type="nucleotide sequence ID" value="NZ_LDPQ01000009.1"/>
</dbReference>
<dbReference type="InterPro" id="IPR050534">
    <property type="entry name" value="Coronavir_polyprotein_1ab"/>
</dbReference>
<keyword evidence="6" id="KW-0269">Exonuclease</keyword>
<dbReference type="SMART" id="SM00382">
    <property type="entry name" value="AAA"/>
    <property type="match status" value="1"/>
</dbReference>
<feature type="region of interest" description="Disordered" evidence="9">
    <location>
        <begin position="1141"/>
        <end position="1163"/>
    </location>
</feature>
<dbReference type="GO" id="GO:0004527">
    <property type="term" value="F:exonuclease activity"/>
    <property type="evidence" value="ECO:0007669"/>
    <property type="project" value="UniProtKB-KW"/>
</dbReference>
<reference evidence="11 12" key="1">
    <citation type="submission" date="2015-05" db="EMBL/GenBank/DDBJ databases">
        <title>Genome sequence of Mycobacterium haemophilum.</title>
        <authorList>
            <person name="Greninger A.L."/>
            <person name="Cunningham G."/>
            <person name="Miller S."/>
        </authorList>
    </citation>
    <scope>NUCLEOTIDE SEQUENCE [LARGE SCALE GENOMIC DNA]</scope>
    <source>
        <strain evidence="12">UC1</strain>
    </source>
</reference>
<dbReference type="InterPro" id="IPR047187">
    <property type="entry name" value="SF1_C_Upf1"/>
</dbReference>
<evidence type="ECO:0000256" key="4">
    <source>
        <dbReference type="ARBA" id="ARBA00022801"/>
    </source>
</evidence>
<dbReference type="Pfam" id="PF12705">
    <property type="entry name" value="PDDEXK_1"/>
    <property type="match status" value="1"/>
</dbReference>
<dbReference type="InterPro" id="IPR003593">
    <property type="entry name" value="AAA+_ATPase"/>
</dbReference>
<dbReference type="CDD" id="cd18808">
    <property type="entry name" value="SF1_C_Upf1"/>
    <property type="match status" value="1"/>
</dbReference>
<name>A0A0I9TQI3_9MYCO</name>
<evidence type="ECO:0000256" key="2">
    <source>
        <dbReference type="ARBA" id="ARBA00022741"/>
    </source>
</evidence>
<dbReference type="GO" id="GO:0005524">
    <property type="term" value="F:ATP binding"/>
    <property type="evidence" value="ECO:0007669"/>
    <property type="project" value="UniProtKB-KW"/>
</dbReference>
<evidence type="ECO:0000256" key="9">
    <source>
        <dbReference type="SAM" id="MobiDB-lite"/>
    </source>
</evidence>
<dbReference type="InterPro" id="IPR038720">
    <property type="entry name" value="YprB_RNase_H-like_dom"/>
</dbReference>
<dbReference type="InterPro" id="IPR027417">
    <property type="entry name" value="P-loop_NTPase"/>
</dbReference>